<dbReference type="EMBL" id="CAWUPB010001194">
    <property type="protein sequence ID" value="CAK7353522.1"/>
    <property type="molecule type" value="Genomic_DNA"/>
</dbReference>
<feature type="domain" description="RING-type" evidence="5">
    <location>
        <begin position="123"/>
        <end position="164"/>
    </location>
</feature>
<dbReference type="GO" id="GO:0061630">
    <property type="term" value="F:ubiquitin protein ligase activity"/>
    <property type="evidence" value="ECO:0007669"/>
    <property type="project" value="TreeGrafter"/>
</dbReference>
<proteinExistence type="predicted"/>
<evidence type="ECO:0000313" key="7">
    <source>
        <dbReference type="Proteomes" id="UP001314170"/>
    </source>
</evidence>
<dbReference type="SUPFAM" id="SSF57850">
    <property type="entry name" value="RING/U-box"/>
    <property type="match status" value="1"/>
</dbReference>
<keyword evidence="7" id="KW-1185">Reference proteome</keyword>
<dbReference type="PANTHER" id="PTHR45931">
    <property type="entry name" value="SI:CH211-59O9.10"/>
    <property type="match status" value="1"/>
</dbReference>
<gene>
    <name evidence="6" type="ORF">DCAF_LOCUS24772</name>
</gene>
<reference evidence="6 7" key="1">
    <citation type="submission" date="2024-01" db="EMBL/GenBank/DDBJ databases">
        <authorList>
            <person name="Waweru B."/>
        </authorList>
    </citation>
    <scope>NUCLEOTIDE SEQUENCE [LARGE SCALE GENOMIC DNA]</scope>
</reference>
<comment type="caution">
    <text evidence="6">The sequence shown here is derived from an EMBL/GenBank/DDBJ whole genome shotgun (WGS) entry which is preliminary data.</text>
</comment>
<dbReference type="InterPro" id="IPR001841">
    <property type="entry name" value="Znf_RING"/>
</dbReference>
<dbReference type="InterPro" id="IPR051834">
    <property type="entry name" value="RING_finger_E3_ligase"/>
</dbReference>
<evidence type="ECO:0000256" key="4">
    <source>
        <dbReference type="PROSITE-ProRule" id="PRU00175"/>
    </source>
</evidence>
<evidence type="ECO:0000256" key="1">
    <source>
        <dbReference type="ARBA" id="ARBA00022723"/>
    </source>
</evidence>
<evidence type="ECO:0000256" key="3">
    <source>
        <dbReference type="ARBA" id="ARBA00022833"/>
    </source>
</evidence>
<dbReference type="Gene3D" id="3.30.40.10">
    <property type="entry name" value="Zinc/RING finger domain, C3HC4 (zinc finger)"/>
    <property type="match status" value="1"/>
</dbReference>
<evidence type="ECO:0000313" key="6">
    <source>
        <dbReference type="EMBL" id="CAK7353522.1"/>
    </source>
</evidence>
<name>A0AAV1SKP2_9ROSI</name>
<dbReference type="InterPro" id="IPR013083">
    <property type="entry name" value="Znf_RING/FYVE/PHD"/>
</dbReference>
<organism evidence="6 7">
    <name type="scientific">Dovyalis caffra</name>
    <dbReference type="NCBI Taxonomy" id="77055"/>
    <lineage>
        <taxon>Eukaryota</taxon>
        <taxon>Viridiplantae</taxon>
        <taxon>Streptophyta</taxon>
        <taxon>Embryophyta</taxon>
        <taxon>Tracheophyta</taxon>
        <taxon>Spermatophyta</taxon>
        <taxon>Magnoliopsida</taxon>
        <taxon>eudicotyledons</taxon>
        <taxon>Gunneridae</taxon>
        <taxon>Pentapetalae</taxon>
        <taxon>rosids</taxon>
        <taxon>fabids</taxon>
        <taxon>Malpighiales</taxon>
        <taxon>Salicaceae</taxon>
        <taxon>Flacourtieae</taxon>
        <taxon>Dovyalis</taxon>
    </lineage>
</organism>
<keyword evidence="2 4" id="KW-0863">Zinc-finger</keyword>
<dbReference type="GO" id="GO:0008270">
    <property type="term" value="F:zinc ion binding"/>
    <property type="evidence" value="ECO:0007669"/>
    <property type="project" value="UniProtKB-KW"/>
</dbReference>
<dbReference type="Proteomes" id="UP001314170">
    <property type="component" value="Unassembled WGS sequence"/>
</dbReference>
<keyword evidence="1" id="KW-0479">Metal-binding</keyword>
<dbReference type="GO" id="GO:0005634">
    <property type="term" value="C:nucleus"/>
    <property type="evidence" value="ECO:0007669"/>
    <property type="project" value="TreeGrafter"/>
</dbReference>
<keyword evidence="3" id="KW-0862">Zinc</keyword>
<sequence>MYDILAKITSHSASPMSVIVVEVCRTRNIVYDQKIMGDACRSVSSSNLFFDRLEYRKLDDFEIGEVVIAITFSIEVSPRSLTQVKPIADDEPWGLAPISAIVALRTISGCEMMEEMMDAMDLCHICPQEYSYGDPVVKTPCSHIFHGNCLTRWLSKAHNCPICRFKFPFQ</sequence>
<dbReference type="PANTHER" id="PTHR45931:SF16">
    <property type="entry name" value="RING_U-BOX SUPERFAMILY PROTEIN"/>
    <property type="match status" value="1"/>
</dbReference>
<evidence type="ECO:0000256" key="2">
    <source>
        <dbReference type="ARBA" id="ARBA00022771"/>
    </source>
</evidence>
<protein>
    <recommendedName>
        <fullName evidence="5">RING-type domain-containing protein</fullName>
    </recommendedName>
</protein>
<dbReference type="AlphaFoldDB" id="A0AAV1SKP2"/>
<evidence type="ECO:0000259" key="5">
    <source>
        <dbReference type="PROSITE" id="PS50089"/>
    </source>
</evidence>
<accession>A0AAV1SKP2</accession>
<dbReference type="PROSITE" id="PS50089">
    <property type="entry name" value="ZF_RING_2"/>
    <property type="match status" value="1"/>
</dbReference>
<dbReference type="SMART" id="SM00184">
    <property type="entry name" value="RING"/>
    <property type="match status" value="1"/>
</dbReference>
<dbReference type="Pfam" id="PF13639">
    <property type="entry name" value="zf-RING_2"/>
    <property type="match status" value="1"/>
</dbReference>
<dbReference type="GO" id="GO:0006511">
    <property type="term" value="P:ubiquitin-dependent protein catabolic process"/>
    <property type="evidence" value="ECO:0007669"/>
    <property type="project" value="TreeGrafter"/>
</dbReference>